<proteinExistence type="predicted"/>
<evidence type="ECO:0000313" key="2">
    <source>
        <dbReference type="Proteomes" id="UP000092154"/>
    </source>
</evidence>
<dbReference type="OrthoDB" id="2690931at2759"/>
<keyword evidence="2" id="KW-1185">Reference proteome</keyword>
<gene>
    <name evidence="1" type="ORF">K503DRAFT_779829</name>
</gene>
<evidence type="ECO:0000313" key="1">
    <source>
        <dbReference type="EMBL" id="OAX42568.1"/>
    </source>
</evidence>
<dbReference type="Proteomes" id="UP000092154">
    <property type="component" value="Unassembled WGS sequence"/>
</dbReference>
<accession>A0A1B7NCM9</accession>
<organism evidence="1 2">
    <name type="scientific">Rhizopogon vinicolor AM-OR11-026</name>
    <dbReference type="NCBI Taxonomy" id="1314800"/>
    <lineage>
        <taxon>Eukaryota</taxon>
        <taxon>Fungi</taxon>
        <taxon>Dikarya</taxon>
        <taxon>Basidiomycota</taxon>
        <taxon>Agaricomycotina</taxon>
        <taxon>Agaricomycetes</taxon>
        <taxon>Agaricomycetidae</taxon>
        <taxon>Boletales</taxon>
        <taxon>Suillineae</taxon>
        <taxon>Rhizopogonaceae</taxon>
        <taxon>Rhizopogon</taxon>
    </lineage>
</organism>
<dbReference type="EMBL" id="KV448154">
    <property type="protein sequence ID" value="OAX42568.1"/>
    <property type="molecule type" value="Genomic_DNA"/>
</dbReference>
<protein>
    <submittedName>
        <fullName evidence="1">Uncharacterized protein</fullName>
    </submittedName>
</protein>
<name>A0A1B7NCM9_9AGAM</name>
<dbReference type="InParanoid" id="A0A1B7NCM9"/>
<dbReference type="AlphaFoldDB" id="A0A1B7NCM9"/>
<reference evidence="1 2" key="1">
    <citation type="submission" date="2016-06" db="EMBL/GenBank/DDBJ databases">
        <title>Comparative genomics of the ectomycorrhizal sister species Rhizopogon vinicolor and Rhizopogon vesiculosus (Basidiomycota: Boletales) reveals a divergence of the mating type B locus.</title>
        <authorList>
            <consortium name="DOE Joint Genome Institute"/>
            <person name="Mujic A.B."/>
            <person name="Kuo A."/>
            <person name="Tritt A."/>
            <person name="Lipzen A."/>
            <person name="Chen C."/>
            <person name="Johnson J."/>
            <person name="Sharma A."/>
            <person name="Barry K."/>
            <person name="Grigoriev I.V."/>
            <person name="Spatafora J.W."/>
        </authorList>
    </citation>
    <scope>NUCLEOTIDE SEQUENCE [LARGE SCALE GENOMIC DNA]</scope>
    <source>
        <strain evidence="1 2">AM-OR11-026</strain>
    </source>
</reference>
<sequence>MNKTKGADEKIPCFDGTTPFFLEKFWKLPKIDTEIESCSAVLILFSVSTYDYKGSLCIPNLHTNTSLNVISIVLLASPTNDYTNSLSRKPPTTYTKKQLGIEDVAEEKTIASTSQGPMMCRPLYLYHKYVFVTNLQSKGELGTGAPAPLRFGSRVLSNTTGNVRMYLPYFTQDYAPLKLEESGTMQK</sequence>